<evidence type="ECO:0000256" key="2">
    <source>
        <dbReference type="ARBA" id="ARBA00023012"/>
    </source>
</evidence>
<dbReference type="AlphaFoldDB" id="A0A850TD96"/>
<dbReference type="InterPro" id="IPR050595">
    <property type="entry name" value="Bact_response_regulator"/>
</dbReference>
<dbReference type="GO" id="GO:0000160">
    <property type="term" value="P:phosphorelay signal transduction system"/>
    <property type="evidence" value="ECO:0007669"/>
    <property type="project" value="UniProtKB-KW"/>
</dbReference>
<organism evidence="5 6">
    <name type="scientific">Desulfobacter latus</name>
    <dbReference type="NCBI Taxonomy" id="2292"/>
    <lineage>
        <taxon>Bacteria</taxon>
        <taxon>Pseudomonadati</taxon>
        <taxon>Thermodesulfobacteriota</taxon>
        <taxon>Desulfobacteria</taxon>
        <taxon>Desulfobacterales</taxon>
        <taxon>Desulfobacteraceae</taxon>
        <taxon>Desulfobacter</taxon>
    </lineage>
</organism>
<dbReference type="InterPro" id="IPR001789">
    <property type="entry name" value="Sig_transdc_resp-reg_receiver"/>
</dbReference>
<sequence length="157" mass="17686">MKLLFVENEQTFLTYLTTRMVSEGFTVKATFSGEEAVLAATEENFDVAIVELELPGIDGIEVLKRLRQLQPCLPSILLTTHGNIDRALKRTKYNPFKFLTKPVDMAMLLKTIHEAHAHRLEFENQNIEFKDSPDDASNKGGMVKLLDKLCGLYGVKA</sequence>
<evidence type="ECO:0000313" key="5">
    <source>
        <dbReference type="EMBL" id="NWH05396.1"/>
    </source>
</evidence>
<dbReference type="RefSeq" id="WP_178366849.1">
    <property type="nucleotide sequence ID" value="NZ_JACADJ010000032.1"/>
</dbReference>
<protein>
    <submittedName>
        <fullName evidence="5">Response regulator</fullName>
    </submittedName>
</protein>
<dbReference type="SMART" id="SM00448">
    <property type="entry name" value="REC"/>
    <property type="match status" value="1"/>
</dbReference>
<gene>
    <name evidence="5" type="ORF">HXW94_10425</name>
</gene>
<dbReference type="Gene3D" id="3.40.50.2300">
    <property type="match status" value="1"/>
</dbReference>
<accession>A0A850TD96</accession>
<keyword evidence="1" id="KW-0597">Phosphoprotein</keyword>
<evidence type="ECO:0000256" key="3">
    <source>
        <dbReference type="PROSITE-ProRule" id="PRU00169"/>
    </source>
</evidence>
<dbReference type="PROSITE" id="PS50110">
    <property type="entry name" value="RESPONSE_REGULATORY"/>
    <property type="match status" value="1"/>
</dbReference>
<comment type="caution">
    <text evidence="5">The sequence shown here is derived from an EMBL/GenBank/DDBJ whole genome shotgun (WGS) entry which is preliminary data.</text>
</comment>
<dbReference type="Proteomes" id="UP000553343">
    <property type="component" value="Unassembled WGS sequence"/>
</dbReference>
<proteinExistence type="predicted"/>
<keyword evidence="6" id="KW-1185">Reference proteome</keyword>
<dbReference type="InterPro" id="IPR011006">
    <property type="entry name" value="CheY-like_superfamily"/>
</dbReference>
<evidence type="ECO:0000313" key="6">
    <source>
        <dbReference type="Proteomes" id="UP000553343"/>
    </source>
</evidence>
<dbReference type="SUPFAM" id="SSF52172">
    <property type="entry name" value="CheY-like"/>
    <property type="match status" value="1"/>
</dbReference>
<reference evidence="5 6" key="1">
    <citation type="submission" date="2020-06" db="EMBL/GenBank/DDBJ databases">
        <title>High-quality draft genome of sulfate reducer Desulfobacter latus type strain AcrS2 isolated from marine sediment.</title>
        <authorList>
            <person name="Hoppe M."/>
            <person name="Larsen C.K."/>
            <person name="Marshall I.P.G."/>
            <person name="Schramm A."/>
            <person name="Marietou A.G."/>
        </authorList>
    </citation>
    <scope>NUCLEOTIDE SEQUENCE [LARGE SCALE GENOMIC DNA]</scope>
    <source>
        <strain evidence="5 6">AcRS2</strain>
    </source>
</reference>
<feature type="domain" description="Response regulatory" evidence="4">
    <location>
        <begin position="2"/>
        <end position="116"/>
    </location>
</feature>
<dbReference type="PANTHER" id="PTHR44591">
    <property type="entry name" value="STRESS RESPONSE REGULATOR PROTEIN 1"/>
    <property type="match status" value="1"/>
</dbReference>
<evidence type="ECO:0000259" key="4">
    <source>
        <dbReference type="PROSITE" id="PS50110"/>
    </source>
</evidence>
<dbReference type="PANTHER" id="PTHR44591:SF14">
    <property type="entry name" value="PROTEIN PILG"/>
    <property type="match status" value="1"/>
</dbReference>
<comment type="caution">
    <text evidence="3">Lacks conserved residue(s) required for the propagation of feature annotation.</text>
</comment>
<evidence type="ECO:0000256" key="1">
    <source>
        <dbReference type="ARBA" id="ARBA00022553"/>
    </source>
</evidence>
<name>A0A850TD96_9BACT</name>
<dbReference type="EMBL" id="JACADJ010000032">
    <property type="protein sequence ID" value="NWH05396.1"/>
    <property type="molecule type" value="Genomic_DNA"/>
</dbReference>
<keyword evidence="2" id="KW-0902">Two-component regulatory system</keyword>
<dbReference type="Pfam" id="PF00072">
    <property type="entry name" value="Response_reg"/>
    <property type="match status" value="1"/>
</dbReference>